<keyword evidence="1" id="KW-1133">Transmembrane helix</keyword>
<proteinExistence type="predicted"/>
<evidence type="ECO:0000313" key="2">
    <source>
        <dbReference type="EMBL" id="MDQ0379678.1"/>
    </source>
</evidence>
<dbReference type="Proteomes" id="UP001229651">
    <property type="component" value="Unassembled WGS sequence"/>
</dbReference>
<dbReference type="EMBL" id="JAUSUT010000001">
    <property type="protein sequence ID" value="MDQ0379678.1"/>
    <property type="molecule type" value="Genomic_DNA"/>
</dbReference>
<evidence type="ECO:0000256" key="1">
    <source>
        <dbReference type="SAM" id="Phobius"/>
    </source>
</evidence>
<organism evidence="2 3">
    <name type="scientific">Amycolatopsis thermophila</name>
    <dbReference type="NCBI Taxonomy" id="206084"/>
    <lineage>
        <taxon>Bacteria</taxon>
        <taxon>Bacillati</taxon>
        <taxon>Actinomycetota</taxon>
        <taxon>Actinomycetes</taxon>
        <taxon>Pseudonocardiales</taxon>
        <taxon>Pseudonocardiaceae</taxon>
        <taxon>Amycolatopsis</taxon>
    </lineage>
</organism>
<gene>
    <name evidence="2" type="ORF">FB470_003672</name>
</gene>
<comment type="caution">
    <text evidence="2">The sequence shown here is derived from an EMBL/GenBank/DDBJ whole genome shotgun (WGS) entry which is preliminary data.</text>
</comment>
<reference evidence="2 3" key="1">
    <citation type="submission" date="2023-07" db="EMBL/GenBank/DDBJ databases">
        <title>Sequencing the genomes of 1000 actinobacteria strains.</title>
        <authorList>
            <person name="Klenk H.-P."/>
        </authorList>
    </citation>
    <scope>NUCLEOTIDE SEQUENCE [LARGE SCALE GENOMIC DNA]</scope>
    <source>
        <strain evidence="2 3">DSM 45805</strain>
    </source>
</reference>
<keyword evidence="1" id="KW-0812">Transmembrane</keyword>
<sequence length="119" mass="13366">MTTVQPPRDTSQERHRIVLDEQFYAALDPAAADPQPARRRGAGRWRFLNRSAESWVRVWHVVLLGMTAVSALAMITFALMKAIPSTALCMLALVAVKIADHWNSRRVSVQSRASARRAR</sequence>
<keyword evidence="3" id="KW-1185">Reference proteome</keyword>
<keyword evidence="1" id="KW-0472">Membrane</keyword>
<dbReference type="RefSeq" id="WP_306993152.1">
    <property type="nucleotide sequence ID" value="NZ_JAUSUT010000001.1"/>
</dbReference>
<accession>A0ABU0EWM7</accession>
<feature type="transmembrane region" description="Helical" evidence="1">
    <location>
        <begin position="58"/>
        <end position="80"/>
    </location>
</feature>
<name>A0ABU0EWM7_9PSEU</name>
<evidence type="ECO:0000313" key="3">
    <source>
        <dbReference type="Proteomes" id="UP001229651"/>
    </source>
</evidence>
<protein>
    <submittedName>
        <fullName evidence="2">Uncharacterized protein</fullName>
    </submittedName>
</protein>